<dbReference type="Pfam" id="PF01298">
    <property type="entry name" value="TbpB_B_D"/>
    <property type="match status" value="1"/>
</dbReference>
<reference evidence="2" key="1">
    <citation type="journal article" date="2023" name="Front. Microbiol.">
        <title>Phylogeography and host specificity of Pasteurellaceae pathogenic to sea-farmed fish in the north-east Atlantic.</title>
        <authorList>
            <person name="Gulla S."/>
            <person name="Colquhoun D.J."/>
            <person name="Olsen A.B."/>
            <person name="Spilsberg B."/>
            <person name="Lagesen K."/>
            <person name="Aakesson C.P."/>
            <person name="Strom S."/>
            <person name="Manji F."/>
            <person name="Birkbeck T.H."/>
            <person name="Nilsen H.K."/>
        </authorList>
    </citation>
    <scope>NUCLEOTIDE SEQUENCE</scope>
    <source>
        <strain evidence="2">VIB1234</strain>
    </source>
</reference>
<comment type="caution">
    <text evidence="2">The sequence shown here is derived from an EMBL/GenBank/DDBJ whole genome shotgun (WGS) entry which is preliminary data.</text>
</comment>
<dbReference type="InterPro" id="IPR001677">
    <property type="entry name" value="TbpB_B_D"/>
</dbReference>
<feature type="domain" description="Transferrin-binding protein B C-lobe/N-lobe beta-barrel" evidence="1">
    <location>
        <begin position="32"/>
        <end position="74"/>
    </location>
</feature>
<dbReference type="InterPro" id="IPR011250">
    <property type="entry name" value="OMP/PagP_B-barrel"/>
</dbReference>
<sequence length="75" mass="8541">DVAFFSPNTPQGRGLNFSENMQWDSQKHRFVKEDTQGNHIHAHFYGPNGEEIGGQFDRDVTDLGRYRGAFGAKKQ</sequence>
<evidence type="ECO:0000259" key="1">
    <source>
        <dbReference type="Pfam" id="PF01298"/>
    </source>
</evidence>
<proteinExistence type="predicted"/>
<dbReference type="AlphaFoldDB" id="A0AAW8CKW0"/>
<organism evidence="2 3">
    <name type="scientific">Pasteurella atlantica</name>
    <dbReference type="NCBI Taxonomy" id="2827233"/>
    <lineage>
        <taxon>Bacteria</taxon>
        <taxon>Pseudomonadati</taxon>
        <taxon>Pseudomonadota</taxon>
        <taxon>Gammaproteobacteria</taxon>
        <taxon>Pasteurellales</taxon>
        <taxon>Pasteurellaceae</taxon>
        <taxon>Pasteurella</taxon>
    </lineage>
</organism>
<feature type="non-terminal residue" evidence="2">
    <location>
        <position position="1"/>
    </location>
</feature>
<accession>A0AAW8CKW0</accession>
<dbReference type="RefSeq" id="WP_306346177.1">
    <property type="nucleotide sequence ID" value="NZ_JASAYJ010000054.1"/>
</dbReference>
<evidence type="ECO:0000313" key="3">
    <source>
        <dbReference type="Proteomes" id="UP001230466"/>
    </source>
</evidence>
<dbReference type="SUPFAM" id="SSF56925">
    <property type="entry name" value="OMPA-like"/>
    <property type="match status" value="1"/>
</dbReference>
<name>A0AAW8CKW0_9PAST</name>
<dbReference type="Gene3D" id="2.40.160.90">
    <property type="match status" value="1"/>
</dbReference>
<evidence type="ECO:0000313" key="2">
    <source>
        <dbReference type="EMBL" id="MDP8188259.1"/>
    </source>
</evidence>
<gene>
    <name evidence="2" type="ORF">QJU78_10925</name>
</gene>
<dbReference type="Proteomes" id="UP001230466">
    <property type="component" value="Unassembled WGS sequence"/>
</dbReference>
<dbReference type="EMBL" id="JASAYJ010000054">
    <property type="protein sequence ID" value="MDP8188259.1"/>
    <property type="molecule type" value="Genomic_DNA"/>
</dbReference>
<protein>
    <submittedName>
        <fullName evidence="2">Transferrin-binding protein-like solute binding protein</fullName>
    </submittedName>
</protein>